<sequence>MSRVALVTGGTRGIGEAVSLALQEQGYTVVANYGGNDEVAKAFTERTGIPSFKFDVSNFEKTKAAMDQIENDYGPIDILVNNAGITRDGTMHKMSFEQWDAVIQTNLASCFNTCRCVIDGMRQRGFGRIVNIGSVNGQAGQYGQVNYAAAKSGIHGFTKALALEGASKDVTVNAIAPGYVDTDMVRAVPEEVLKKIIATIPVGRLGKPEDIARSVLFLIRDDAGFITGSTLSINGGQHMY</sequence>
<organism evidence="4 5">
    <name type="scientific">Alteromonas pelagimontana</name>
    <dbReference type="NCBI Taxonomy" id="1858656"/>
    <lineage>
        <taxon>Bacteria</taxon>
        <taxon>Pseudomonadati</taxon>
        <taxon>Pseudomonadota</taxon>
        <taxon>Gammaproteobacteria</taxon>
        <taxon>Alteromonadales</taxon>
        <taxon>Alteromonadaceae</taxon>
        <taxon>Alteromonas/Salinimonas group</taxon>
        <taxon>Alteromonas</taxon>
    </lineage>
</organism>
<dbReference type="PANTHER" id="PTHR42879:SF2">
    <property type="entry name" value="3-OXOACYL-[ACYL-CARRIER-PROTEIN] REDUCTASE FABG"/>
    <property type="match status" value="1"/>
</dbReference>
<evidence type="ECO:0000256" key="1">
    <source>
        <dbReference type="ARBA" id="ARBA00006484"/>
    </source>
</evidence>
<dbReference type="KEGG" id="apel:CA267_007360"/>
<dbReference type="SUPFAM" id="SSF51735">
    <property type="entry name" value="NAD(P)-binding Rossmann-fold domains"/>
    <property type="match status" value="1"/>
</dbReference>
<reference evidence="4 5" key="2">
    <citation type="submission" date="2020-04" db="EMBL/GenBank/DDBJ databases">
        <title>Complete genome sequence of Alteromonas pelagimontana 5.12T.</title>
        <authorList>
            <person name="Sinha R.K."/>
            <person name="Krishnan K.P."/>
            <person name="Kurian J.P."/>
        </authorList>
    </citation>
    <scope>NUCLEOTIDE SEQUENCE [LARGE SCALE GENOMIC DNA]</scope>
    <source>
        <strain evidence="4 5">5.12</strain>
    </source>
</reference>
<dbReference type="Pfam" id="PF13561">
    <property type="entry name" value="adh_short_C2"/>
    <property type="match status" value="1"/>
</dbReference>
<dbReference type="Proteomes" id="UP000219285">
    <property type="component" value="Chromosome"/>
</dbReference>
<dbReference type="NCBIfam" id="TIGR01829">
    <property type="entry name" value="AcAcCoA_reduct"/>
    <property type="match status" value="1"/>
</dbReference>
<dbReference type="InterPro" id="IPR050259">
    <property type="entry name" value="SDR"/>
</dbReference>
<dbReference type="InterPro" id="IPR002347">
    <property type="entry name" value="SDR_fam"/>
</dbReference>
<dbReference type="RefSeq" id="WP_075608086.1">
    <property type="nucleotide sequence ID" value="NZ_CP052766.1"/>
</dbReference>
<dbReference type="NCBIfam" id="NF009466">
    <property type="entry name" value="PRK12826.1-2"/>
    <property type="match status" value="1"/>
</dbReference>
<dbReference type="FunFam" id="3.40.50.720:FF:000173">
    <property type="entry name" value="3-oxoacyl-[acyl-carrier protein] reductase"/>
    <property type="match status" value="1"/>
</dbReference>
<dbReference type="OrthoDB" id="9804774at2"/>
<dbReference type="NCBIfam" id="NF009464">
    <property type="entry name" value="PRK12824.1"/>
    <property type="match status" value="1"/>
</dbReference>
<dbReference type="GO" id="GO:0018454">
    <property type="term" value="F:acetoacetyl-CoA reductase activity"/>
    <property type="evidence" value="ECO:0007669"/>
    <property type="project" value="UniProtKB-EC"/>
</dbReference>
<proteinExistence type="inferred from homology"/>
<dbReference type="EC" id="1.1.1.36" evidence="4"/>
<evidence type="ECO:0000313" key="4">
    <source>
        <dbReference type="EMBL" id="QJR80607.1"/>
    </source>
</evidence>
<evidence type="ECO:0000313" key="5">
    <source>
        <dbReference type="Proteomes" id="UP000219285"/>
    </source>
</evidence>
<dbReference type="Gene3D" id="3.40.50.720">
    <property type="entry name" value="NAD(P)-binding Rossmann-like Domain"/>
    <property type="match status" value="1"/>
</dbReference>
<gene>
    <name evidence="4" type="primary">phbB</name>
    <name evidence="4" type="ORF">CA267_007360</name>
</gene>
<dbReference type="EMBL" id="CP052766">
    <property type="protein sequence ID" value="QJR80607.1"/>
    <property type="molecule type" value="Genomic_DNA"/>
</dbReference>
<dbReference type="InterPro" id="IPR011283">
    <property type="entry name" value="Acetoacetyl-CoA_reductase"/>
</dbReference>
<evidence type="ECO:0000259" key="3">
    <source>
        <dbReference type="SMART" id="SM00822"/>
    </source>
</evidence>
<keyword evidence="5" id="KW-1185">Reference proteome</keyword>
<reference evidence="5" key="1">
    <citation type="submission" date="2014-12" db="EMBL/GenBank/DDBJ databases">
        <title>Complete genome sequence of a multi-drug resistant Klebsiella pneumoniae.</title>
        <authorList>
            <person name="Hua X."/>
            <person name="Chen Q."/>
            <person name="Li X."/>
            <person name="Feng Y."/>
            <person name="Ruan Z."/>
            <person name="Yu Y."/>
        </authorList>
    </citation>
    <scope>NUCLEOTIDE SEQUENCE [LARGE SCALE GENOMIC DNA]</scope>
    <source>
        <strain evidence="5">5.12</strain>
    </source>
</reference>
<dbReference type="PROSITE" id="PS00061">
    <property type="entry name" value="ADH_SHORT"/>
    <property type="match status" value="1"/>
</dbReference>
<dbReference type="GO" id="GO:0005737">
    <property type="term" value="C:cytoplasm"/>
    <property type="evidence" value="ECO:0007669"/>
    <property type="project" value="InterPro"/>
</dbReference>
<dbReference type="InterPro" id="IPR036291">
    <property type="entry name" value="NAD(P)-bd_dom_sf"/>
</dbReference>
<dbReference type="PRINTS" id="PR00081">
    <property type="entry name" value="GDHRDH"/>
</dbReference>
<dbReference type="GO" id="GO:0042619">
    <property type="term" value="P:poly-hydroxybutyrate biosynthetic process"/>
    <property type="evidence" value="ECO:0007669"/>
    <property type="project" value="InterPro"/>
</dbReference>
<dbReference type="PANTHER" id="PTHR42879">
    <property type="entry name" value="3-OXOACYL-(ACYL-CARRIER-PROTEIN) REDUCTASE"/>
    <property type="match status" value="1"/>
</dbReference>
<comment type="similarity">
    <text evidence="1">Belongs to the short-chain dehydrogenases/reductases (SDR) family.</text>
</comment>
<dbReference type="CDD" id="cd05333">
    <property type="entry name" value="BKR_SDR_c"/>
    <property type="match status" value="1"/>
</dbReference>
<evidence type="ECO:0000256" key="2">
    <source>
        <dbReference type="ARBA" id="ARBA00023002"/>
    </source>
</evidence>
<dbReference type="InterPro" id="IPR020904">
    <property type="entry name" value="Sc_DH/Rdtase_CS"/>
</dbReference>
<dbReference type="AlphaFoldDB" id="A0A6M4MC60"/>
<keyword evidence="2 4" id="KW-0560">Oxidoreductase</keyword>
<accession>A0A6M4MC60</accession>
<dbReference type="InterPro" id="IPR057326">
    <property type="entry name" value="KR_dom"/>
</dbReference>
<name>A0A6M4MC60_9ALTE</name>
<protein>
    <submittedName>
        <fullName evidence="4">Acetoacetyl-CoA reductase</fullName>
        <ecNumber evidence="4">1.1.1.36</ecNumber>
    </submittedName>
</protein>
<dbReference type="PRINTS" id="PR00080">
    <property type="entry name" value="SDRFAMILY"/>
</dbReference>
<dbReference type="GO" id="GO:0032787">
    <property type="term" value="P:monocarboxylic acid metabolic process"/>
    <property type="evidence" value="ECO:0007669"/>
    <property type="project" value="UniProtKB-ARBA"/>
</dbReference>
<dbReference type="SMART" id="SM00822">
    <property type="entry name" value="PKS_KR"/>
    <property type="match status" value="1"/>
</dbReference>
<feature type="domain" description="Ketoreductase" evidence="3">
    <location>
        <begin position="3"/>
        <end position="183"/>
    </location>
</feature>